<keyword evidence="9" id="KW-1185">Reference proteome</keyword>
<dbReference type="Proteomes" id="UP000244162">
    <property type="component" value="Unassembled WGS sequence"/>
</dbReference>
<keyword evidence="1" id="KW-0001">2Fe-2S</keyword>
<dbReference type="EMBL" id="NWBU01000009">
    <property type="protein sequence ID" value="PTQ10979.1"/>
    <property type="molecule type" value="Genomic_DNA"/>
</dbReference>
<dbReference type="NCBIfam" id="TIGR02378">
    <property type="entry name" value="nirD_assim_sml"/>
    <property type="match status" value="1"/>
</dbReference>
<evidence type="ECO:0000313" key="9">
    <source>
        <dbReference type="Proteomes" id="UP000244162"/>
    </source>
</evidence>
<evidence type="ECO:0000256" key="5">
    <source>
        <dbReference type="ARBA" id="ARBA00023014"/>
    </source>
</evidence>
<keyword evidence="5" id="KW-0411">Iron-sulfur</keyword>
<evidence type="ECO:0000256" key="6">
    <source>
        <dbReference type="ARBA" id="ARBA00023063"/>
    </source>
</evidence>
<comment type="caution">
    <text evidence="8">The sequence shown here is derived from an EMBL/GenBank/DDBJ whole genome shotgun (WGS) entry which is preliminary data.</text>
</comment>
<dbReference type="InterPro" id="IPR017941">
    <property type="entry name" value="Rieske_2Fe-2S"/>
</dbReference>
<evidence type="ECO:0000256" key="4">
    <source>
        <dbReference type="ARBA" id="ARBA00023004"/>
    </source>
</evidence>
<keyword evidence="6" id="KW-0534">Nitrate assimilation</keyword>
<reference evidence="8 9" key="1">
    <citation type="submission" date="2017-09" db="EMBL/GenBank/DDBJ databases">
        <title>Sphingomonas panjinensis sp.nov., isolated from oil-contaminated soil.</title>
        <authorList>
            <person name="Wang L."/>
            <person name="Chen L."/>
        </authorList>
    </citation>
    <scope>NUCLEOTIDE SEQUENCE [LARGE SCALE GENOMIC DNA]</scope>
    <source>
        <strain evidence="8 9">FW-11</strain>
    </source>
</reference>
<dbReference type="Pfam" id="PF00355">
    <property type="entry name" value="Rieske"/>
    <property type="match status" value="1"/>
</dbReference>
<dbReference type="PANTHER" id="PTHR21496">
    <property type="entry name" value="FERREDOXIN-RELATED"/>
    <property type="match status" value="1"/>
</dbReference>
<proteinExistence type="predicted"/>
<dbReference type="GO" id="GO:0046872">
    <property type="term" value="F:metal ion binding"/>
    <property type="evidence" value="ECO:0007669"/>
    <property type="project" value="UniProtKB-KW"/>
</dbReference>
<name>A0A2T5FXX3_9SPHN</name>
<keyword evidence="3" id="KW-0560">Oxidoreductase</keyword>
<keyword evidence="2" id="KW-0479">Metal-binding</keyword>
<dbReference type="GO" id="GO:0008942">
    <property type="term" value="F:nitrite reductase [NAD(P)H] activity"/>
    <property type="evidence" value="ECO:0007669"/>
    <property type="project" value="InterPro"/>
</dbReference>
<dbReference type="GO" id="GO:0042128">
    <property type="term" value="P:nitrate assimilation"/>
    <property type="evidence" value="ECO:0007669"/>
    <property type="project" value="UniProtKB-KW"/>
</dbReference>
<dbReference type="PROSITE" id="PS51296">
    <property type="entry name" value="RIESKE"/>
    <property type="match status" value="1"/>
</dbReference>
<dbReference type="PANTHER" id="PTHR21496:SF23">
    <property type="entry name" value="3-PHENYLPROPIONATE_CINNAMIC ACID DIOXYGENASE FERREDOXIN SUBUNIT"/>
    <property type="match status" value="1"/>
</dbReference>
<evidence type="ECO:0000259" key="7">
    <source>
        <dbReference type="PROSITE" id="PS51296"/>
    </source>
</evidence>
<evidence type="ECO:0000313" key="8">
    <source>
        <dbReference type="EMBL" id="PTQ10979.1"/>
    </source>
</evidence>
<dbReference type="RefSeq" id="WP_107968077.1">
    <property type="nucleotide sequence ID" value="NZ_NWBU01000009.1"/>
</dbReference>
<dbReference type="CDD" id="cd03530">
    <property type="entry name" value="Rieske_NirD_small_Bacillus"/>
    <property type="match status" value="1"/>
</dbReference>
<protein>
    <submittedName>
        <fullName evidence="8">Nitrite reductase (NAD(P)H) small subunit</fullName>
    </submittedName>
</protein>
<dbReference type="AlphaFoldDB" id="A0A2T5FXX3"/>
<dbReference type="GO" id="GO:0051537">
    <property type="term" value="F:2 iron, 2 sulfur cluster binding"/>
    <property type="evidence" value="ECO:0007669"/>
    <property type="project" value="UniProtKB-KW"/>
</dbReference>
<gene>
    <name evidence="8" type="primary">nirD</name>
    <name evidence="8" type="ORF">CLG96_10215</name>
</gene>
<dbReference type="OrthoDB" id="9794175at2"/>
<sequence length="111" mass="11817">MTQWIDVGAIADIPRQGARTVALGGHDPIAIFRTLDDRIFALVDRCPHKHGPLSQGIVHGHAVSCPLHNWKIALATGEAQDEDKGCTPTIPLRLEADRILIGVNAGLATAA</sequence>
<keyword evidence="4" id="KW-0408">Iron</keyword>
<evidence type="ECO:0000256" key="3">
    <source>
        <dbReference type="ARBA" id="ARBA00023002"/>
    </source>
</evidence>
<evidence type="ECO:0000256" key="2">
    <source>
        <dbReference type="ARBA" id="ARBA00022723"/>
    </source>
</evidence>
<dbReference type="Gene3D" id="2.102.10.10">
    <property type="entry name" value="Rieske [2Fe-2S] iron-sulphur domain"/>
    <property type="match status" value="1"/>
</dbReference>
<organism evidence="8 9">
    <name type="scientific">Sphingomonas oleivorans</name>
    <dbReference type="NCBI Taxonomy" id="1735121"/>
    <lineage>
        <taxon>Bacteria</taxon>
        <taxon>Pseudomonadati</taxon>
        <taxon>Pseudomonadota</taxon>
        <taxon>Alphaproteobacteria</taxon>
        <taxon>Sphingomonadales</taxon>
        <taxon>Sphingomonadaceae</taxon>
        <taxon>Sphingomonas</taxon>
    </lineage>
</organism>
<dbReference type="InterPro" id="IPR012748">
    <property type="entry name" value="Rieske-like_NirD"/>
</dbReference>
<evidence type="ECO:0000256" key="1">
    <source>
        <dbReference type="ARBA" id="ARBA00022714"/>
    </source>
</evidence>
<accession>A0A2T5FXX3</accession>
<dbReference type="InterPro" id="IPR036922">
    <property type="entry name" value="Rieske_2Fe-2S_sf"/>
</dbReference>
<feature type="domain" description="Rieske" evidence="7">
    <location>
        <begin position="5"/>
        <end position="101"/>
    </location>
</feature>
<dbReference type="SUPFAM" id="SSF50022">
    <property type="entry name" value="ISP domain"/>
    <property type="match status" value="1"/>
</dbReference>